<feature type="region of interest" description="Disordered" evidence="1">
    <location>
        <begin position="93"/>
        <end position="114"/>
    </location>
</feature>
<dbReference type="AlphaFoldDB" id="A0A919DUH4"/>
<keyword evidence="3" id="KW-1185">Reference proteome</keyword>
<feature type="compositionally biased region" description="Basic and acidic residues" evidence="1">
    <location>
        <begin position="105"/>
        <end position="114"/>
    </location>
</feature>
<protein>
    <submittedName>
        <fullName evidence="2">Uncharacterized protein</fullName>
    </submittedName>
</protein>
<dbReference type="EMBL" id="BNBC01000017">
    <property type="protein sequence ID" value="GHE80400.1"/>
    <property type="molecule type" value="Genomic_DNA"/>
</dbReference>
<dbReference type="InterPro" id="IPR046200">
    <property type="entry name" value="DUF6233"/>
</dbReference>
<reference evidence="2" key="2">
    <citation type="submission" date="2020-09" db="EMBL/GenBank/DDBJ databases">
        <authorList>
            <person name="Sun Q."/>
            <person name="Ohkuma M."/>
        </authorList>
    </citation>
    <scope>NUCLEOTIDE SEQUENCE</scope>
    <source>
        <strain evidence="2">JCM 3302</strain>
    </source>
</reference>
<feature type="compositionally biased region" description="Basic residues" evidence="1">
    <location>
        <begin position="95"/>
        <end position="104"/>
    </location>
</feature>
<evidence type="ECO:0000256" key="1">
    <source>
        <dbReference type="SAM" id="MobiDB-lite"/>
    </source>
</evidence>
<accession>A0A919DUH4</accession>
<organism evidence="2 3">
    <name type="scientific">Streptomyces spiralis</name>
    <dbReference type="NCBI Taxonomy" id="66376"/>
    <lineage>
        <taxon>Bacteria</taxon>
        <taxon>Bacillati</taxon>
        <taxon>Actinomycetota</taxon>
        <taxon>Actinomycetes</taxon>
        <taxon>Kitasatosporales</taxon>
        <taxon>Streptomycetaceae</taxon>
        <taxon>Streptomyces</taxon>
    </lineage>
</organism>
<reference evidence="2" key="1">
    <citation type="journal article" date="2014" name="Int. J. Syst. Evol. Microbiol.">
        <title>Complete genome sequence of Corynebacterium casei LMG S-19264T (=DSM 44701T), isolated from a smear-ripened cheese.</title>
        <authorList>
            <consortium name="US DOE Joint Genome Institute (JGI-PGF)"/>
            <person name="Walter F."/>
            <person name="Albersmeier A."/>
            <person name="Kalinowski J."/>
            <person name="Ruckert C."/>
        </authorList>
    </citation>
    <scope>NUCLEOTIDE SEQUENCE</scope>
    <source>
        <strain evidence="2">JCM 3302</strain>
    </source>
</reference>
<evidence type="ECO:0000313" key="2">
    <source>
        <dbReference type="EMBL" id="GHE80400.1"/>
    </source>
</evidence>
<dbReference type="Proteomes" id="UP000641386">
    <property type="component" value="Unassembled WGS sequence"/>
</dbReference>
<dbReference type="Pfam" id="PF19746">
    <property type="entry name" value="DUF6233"/>
    <property type="match status" value="1"/>
</dbReference>
<sequence length="114" mass="12901">MNEAEPSRLELLQFARRVVVQQAAAALEQIDRWIATEQRREAERRRGAEMRPPAPEWLLEVGLNKNNLVAVHTGDCWGVGKRAWPVTRAEALRRGPGRRAGRWPRGRDRGIGSG</sequence>
<evidence type="ECO:0000313" key="3">
    <source>
        <dbReference type="Proteomes" id="UP000641386"/>
    </source>
</evidence>
<name>A0A919DUH4_9ACTN</name>
<gene>
    <name evidence="2" type="ORF">GCM10014715_39790</name>
</gene>
<proteinExistence type="predicted"/>
<comment type="caution">
    <text evidence="2">The sequence shown here is derived from an EMBL/GenBank/DDBJ whole genome shotgun (WGS) entry which is preliminary data.</text>
</comment>